<gene>
    <name evidence="6" type="ORF">E5676_scaffold18G00650</name>
    <name evidence="5" type="ORF">E6C27_scaffold22G004850</name>
</gene>
<feature type="region of interest" description="Disordered" evidence="2">
    <location>
        <begin position="68"/>
        <end position="99"/>
    </location>
</feature>
<sequence>MRMFEDKLEDIIIIEKILRSLTPKFNFVVYAIEETKNIDDLSLDELQSSLLVHEQKLKQQNKEEQALKASIETPSSEVEAEVKRREATTNGISSNISHDTVNLKEKEEDGDEEAITQKVINGSREESTNFAEQEEEVSLLMVCHLNEETQPNLWYLDTGCSTYMCGDKGVFSEPNETFCNTVKFGNSTVSVMGKGKITLQIKGDIIHTISNVLFVLDLKTTLLSVGEHDIEPDVFALSPKPYSFMFFSKAINLSIHLLNRSSTFPVQNQTPEEAWSGQKPNIDNFRIFGCIAYAHVPDAKRSKLDDKGEKCIFHGVCEQSKTYKLYNLITKKIVISRDVVFNEAEFWSHEECKPDQRIQIDFENGDEGTRQ</sequence>
<accession>A0A5D3BSZ0</accession>
<organism evidence="6 8">
    <name type="scientific">Cucumis melo var. makuwa</name>
    <name type="common">Oriental melon</name>
    <dbReference type="NCBI Taxonomy" id="1194695"/>
    <lineage>
        <taxon>Eukaryota</taxon>
        <taxon>Viridiplantae</taxon>
        <taxon>Streptophyta</taxon>
        <taxon>Embryophyta</taxon>
        <taxon>Tracheophyta</taxon>
        <taxon>Spermatophyta</taxon>
        <taxon>Magnoliopsida</taxon>
        <taxon>eudicotyledons</taxon>
        <taxon>Gunneridae</taxon>
        <taxon>Pentapetalae</taxon>
        <taxon>rosids</taxon>
        <taxon>fabids</taxon>
        <taxon>Cucurbitales</taxon>
        <taxon>Cucurbitaceae</taxon>
        <taxon>Benincaseae</taxon>
        <taxon>Cucumis</taxon>
    </lineage>
</organism>
<name>A0A5D3BSZ0_CUCMM</name>
<evidence type="ECO:0000313" key="7">
    <source>
        <dbReference type="Proteomes" id="UP000321393"/>
    </source>
</evidence>
<proteinExistence type="predicted"/>
<evidence type="ECO:0000313" key="8">
    <source>
        <dbReference type="Proteomes" id="UP000321947"/>
    </source>
</evidence>
<dbReference type="OrthoDB" id="6776856at2759"/>
<dbReference type="AlphaFoldDB" id="A0A5D3BSZ0"/>
<evidence type="ECO:0000313" key="5">
    <source>
        <dbReference type="EMBL" id="KAA0060607.1"/>
    </source>
</evidence>
<dbReference type="EMBL" id="SSTD01015735">
    <property type="protein sequence ID" value="TYK02264.1"/>
    <property type="molecule type" value="Genomic_DNA"/>
</dbReference>
<dbReference type="PANTHER" id="PTHR42648">
    <property type="entry name" value="TRANSPOSASE, PUTATIVE-RELATED"/>
    <property type="match status" value="1"/>
</dbReference>
<feature type="domain" description="Retroviral polymerase SH3-like" evidence="4">
    <location>
        <begin position="290"/>
        <end position="351"/>
    </location>
</feature>
<dbReference type="Pfam" id="PF25597">
    <property type="entry name" value="SH3_retrovirus"/>
    <property type="match status" value="1"/>
</dbReference>
<comment type="caution">
    <text evidence="6">The sequence shown here is derived from an EMBL/GenBank/DDBJ whole genome shotgun (WGS) entry which is preliminary data.</text>
</comment>
<reference evidence="7 8" key="1">
    <citation type="submission" date="2019-08" db="EMBL/GenBank/DDBJ databases">
        <title>Draft genome sequences of two oriental melons (Cucumis melo L. var makuwa).</title>
        <authorList>
            <person name="Kwon S.-Y."/>
        </authorList>
    </citation>
    <scope>NUCLEOTIDE SEQUENCE [LARGE SCALE GENOMIC DNA]</scope>
    <source>
        <strain evidence="8">cv. Chang Bougi</strain>
        <strain evidence="7">cv. SW 3</strain>
        <tissue evidence="6">Leaf</tissue>
    </source>
</reference>
<evidence type="ECO:0000259" key="3">
    <source>
        <dbReference type="Pfam" id="PF22936"/>
    </source>
</evidence>
<dbReference type="Pfam" id="PF14223">
    <property type="entry name" value="Retrotran_gag_2"/>
    <property type="match status" value="1"/>
</dbReference>
<dbReference type="STRING" id="1194695.A0A5D3BSZ0"/>
<dbReference type="GO" id="GO:0006508">
    <property type="term" value="P:proteolysis"/>
    <property type="evidence" value="ECO:0007669"/>
    <property type="project" value="UniProtKB-KW"/>
</dbReference>
<dbReference type="InterPro" id="IPR054722">
    <property type="entry name" value="PolX-like_BBD"/>
</dbReference>
<dbReference type="PANTHER" id="PTHR42648:SF18">
    <property type="entry name" value="RETROTRANSPOSON, UNCLASSIFIED-LIKE PROTEIN"/>
    <property type="match status" value="1"/>
</dbReference>
<evidence type="ECO:0000313" key="6">
    <source>
        <dbReference type="EMBL" id="TYK02264.1"/>
    </source>
</evidence>
<dbReference type="Proteomes" id="UP000321947">
    <property type="component" value="Unassembled WGS sequence"/>
</dbReference>
<evidence type="ECO:0000256" key="2">
    <source>
        <dbReference type="SAM" id="MobiDB-lite"/>
    </source>
</evidence>
<dbReference type="InterPro" id="IPR057670">
    <property type="entry name" value="SH3_retrovirus"/>
</dbReference>
<dbReference type="Pfam" id="PF22936">
    <property type="entry name" value="Pol_BBD"/>
    <property type="match status" value="1"/>
</dbReference>
<dbReference type="EMBL" id="SSTE01005668">
    <property type="protein sequence ID" value="KAA0060607.1"/>
    <property type="molecule type" value="Genomic_DNA"/>
</dbReference>
<evidence type="ECO:0000256" key="1">
    <source>
        <dbReference type="ARBA" id="ARBA00022670"/>
    </source>
</evidence>
<feature type="domain" description="Retrovirus-related Pol polyprotein from transposon TNT 1-94-like beta-barrel" evidence="3">
    <location>
        <begin position="154"/>
        <end position="227"/>
    </location>
</feature>
<dbReference type="Proteomes" id="UP000321393">
    <property type="component" value="Unassembled WGS sequence"/>
</dbReference>
<dbReference type="GO" id="GO:0008233">
    <property type="term" value="F:peptidase activity"/>
    <property type="evidence" value="ECO:0007669"/>
    <property type="project" value="UniProtKB-KW"/>
</dbReference>
<keyword evidence="1" id="KW-0378">Hydrolase</keyword>
<feature type="compositionally biased region" description="Polar residues" evidence="2">
    <location>
        <begin position="88"/>
        <end position="99"/>
    </location>
</feature>
<dbReference type="InterPro" id="IPR039537">
    <property type="entry name" value="Retrotran_Ty1/copia-like"/>
</dbReference>
<evidence type="ECO:0000259" key="4">
    <source>
        <dbReference type="Pfam" id="PF25597"/>
    </source>
</evidence>
<protein>
    <submittedName>
        <fullName evidence="6">Retrovirus-related Pol polyprotein from transposon TNT 1-94</fullName>
    </submittedName>
</protein>
<keyword evidence="1" id="KW-0645">Protease</keyword>